<evidence type="ECO:0000259" key="4">
    <source>
        <dbReference type="PROSITE" id="PS50968"/>
    </source>
</evidence>
<dbReference type="InterPro" id="IPR001249">
    <property type="entry name" value="AcCoA_biotinCC"/>
</dbReference>
<dbReference type="Proteomes" id="UP000002939">
    <property type="component" value="Unassembled WGS sequence"/>
</dbReference>
<keyword evidence="3" id="KW-0443">Lipid metabolism</keyword>
<dbReference type="UniPathway" id="UPA00094"/>
<reference evidence="5" key="2">
    <citation type="submission" date="2011-10" db="EMBL/GenBank/DDBJ databases">
        <title>The Genome Sequence of Granulicatella elegans ATCC 700633.</title>
        <authorList>
            <consortium name="The Broad Institute Genome Sequencing Platform"/>
            <consortium name="The Broad Institute Genome Sequencing Center for Infectious Disease"/>
            <person name="Earl A."/>
            <person name="Ward D."/>
            <person name="Feldgarden M."/>
            <person name="Gevers D."/>
            <person name="Sibley C.D."/>
            <person name="Field T.R."/>
            <person name="Grinwis M."/>
            <person name="Eshaghurshan C.S."/>
            <person name="Surette M.G."/>
            <person name="Young S.K."/>
            <person name="Zeng Q."/>
            <person name="Gargeya S."/>
            <person name="Fitzgerald M."/>
            <person name="Haas B."/>
            <person name="Abouelleil A."/>
            <person name="Alvarado L."/>
            <person name="Arachchi H.M."/>
            <person name="Berlin A."/>
            <person name="Brown A."/>
            <person name="Chapman S.B."/>
            <person name="Chen Z."/>
            <person name="Dunbar C."/>
            <person name="Freedman E."/>
            <person name="Gearin G."/>
            <person name="Goldberg J."/>
            <person name="Griggs A."/>
            <person name="Gujja S."/>
            <person name="Heiman D."/>
            <person name="Howarth C."/>
            <person name="Larson L."/>
            <person name="Lui A."/>
            <person name="MacDonald P.J.P."/>
            <person name="Montmayeur A."/>
            <person name="Murphy C."/>
            <person name="Neiman D."/>
            <person name="Pearson M."/>
            <person name="Priest M."/>
            <person name="Roberts A."/>
            <person name="Saif S."/>
            <person name="Shea T."/>
            <person name="Shenoy N."/>
            <person name="Sisk P."/>
            <person name="Stolte C."/>
            <person name="Sykes S."/>
            <person name="Wortman J."/>
            <person name="Nusbaum C."/>
            <person name="Birren B."/>
        </authorList>
    </citation>
    <scope>NUCLEOTIDE SEQUENCE [LARGE SCALE GENOMIC DNA]</scope>
    <source>
        <strain evidence="5">ATCC 700633</strain>
    </source>
</reference>
<dbReference type="Pfam" id="PF00364">
    <property type="entry name" value="Biotin_lipoyl"/>
    <property type="match status" value="1"/>
</dbReference>
<dbReference type="eggNOG" id="COG0511">
    <property type="taxonomic scope" value="Bacteria"/>
</dbReference>
<dbReference type="GO" id="GO:0003989">
    <property type="term" value="F:acetyl-CoA carboxylase activity"/>
    <property type="evidence" value="ECO:0007669"/>
    <property type="project" value="InterPro"/>
</dbReference>
<accession>D0BJX8</accession>
<keyword evidence="2 3" id="KW-0092">Biotin</keyword>
<dbReference type="CDD" id="cd06850">
    <property type="entry name" value="biotinyl_domain"/>
    <property type="match status" value="1"/>
</dbReference>
<evidence type="ECO:0000313" key="6">
    <source>
        <dbReference type="Proteomes" id="UP000002939"/>
    </source>
</evidence>
<reference evidence="5" key="1">
    <citation type="submission" date="2009-09" db="EMBL/GenBank/DDBJ databases">
        <authorList>
            <consortium name="The Broad Institute Genome Sequencing Platform"/>
            <person name="Ward D."/>
            <person name="Feldgarden M."/>
            <person name="Earl A."/>
            <person name="Young S.K."/>
            <person name="Zeng Q."/>
            <person name="Koehrsen M."/>
            <person name="Alvarado L."/>
            <person name="Berlin A."/>
            <person name="Bochicchio J."/>
            <person name="Borenstein D."/>
            <person name="Chapman S.B."/>
            <person name="Chen Z."/>
            <person name="Engels R."/>
            <person name="Freedman E."/>
            <person name="Gellesch M."/>
            <person name="Goldberg J."/>
            <person name="Griggs A."/>
            <person name="Gujja S."/>
            <person name="Heilman E."/>
            <person name="Heiman D."/>
            <person name="Hepburn T."/>
            <person name="Howarth C."/>
            <person name="Jen D."/>
            <person name="Larson L."/>
            <person name="Lewis B."/>
            <person name="Mehta T."/>
            <person name="Park D."/>
            <person name="Pearson M."/>
            <person name="Roberts A."/>
            <person name="Saif S."/>
            <person name="Shea T."/>
            <person name="Shenoy N."/>
            <person name="Sisk P."/>
            <person name="Stolte C."/>
            <person name="Sykes S."/>
            <person name="Thomson T."/>
            <person name="Walk T."/>
            <person name="White J."/>
            <person name="Yandava C."/>
            <person name="Sibley C.D."/>
            <person name="Field T.R."/>
            <person name="Grinwis M."/>
            <person name="Eshaghurshan C.S."/>
            <person name="Surette M.G."/>
            <person name="Haas B."/>
            <person name="Nusbaum C."/>
            <person name="Birren B."/>
        </authorList>
    </citation>
    <scope>NUCLEOTIDE SEQUENCE [LARGE SCALE GENOMIC DNA]</scope>
    <source>
        <strain evidence="5">ATCC 700633</strain>
    </source>
</reference>
<dbReference type="NCBIfam" id="TIGR00531">
    <property type="entry name" value="BCCP"/>
    <property type="match status" value="1"/>
</dbReference>
<keyword evidence="3" id="KW-0276">Fatty acid metabolism</keyword>
<gene>
    <name evidence="5" type="ORF">HMPREF0446_00263</name>
</gene>
<keyword evidence="6" id="KW-1185">Reference proteome</keyword>
<dbReference type="OrthoDB" id="9811735at2"/>
<dbReference type="PRINTS" id="PR01071">
    <property type="entry name" value="ACOABIOTINCC"/>
</dbReference>
<dbReference type="PANTHER" id="PTHR45266:SF3">
    <property type="entry name" value="OXALOACETATE DECARBOXYLASE ALPHA CHAIN"/>
    <property type="match status" value="1"/>
</dbReference>
<dbReference type="PROSITE" id="PS50968">
    <property type="entry name" value="BIOTINYL_LIPOYL"/>
    <property type="match status" value="1"/>
</dbReference>
<dbReference type="InterPro" id="IPR000089">
    <property type="entry name" value="Biotin_lipoyl"/>
</dbReference>
<dbReference type="PANTHER" id="PTHR45266">
    <property type="entry name" value="OXALOACETATE DECARBOXYLASE ALPHA CHAIN"/>
    <property type="match status" value="1"/>
</dbReference>
<protein>
    <recommendedName>
        <fullName evidence="1 3">Biotin carboxyl carrier protein of acetyl-CoA carboxylase</fullName>
    </recommendedName>
</protein>
<evidence type="ECO:0000256" key="3">
    <source>
        <dbReference type="RuleBase" id="RU364072"/>
    </source>
</evidence>
<dbReference type="HOGENOM" id="CLU_016733_3_2_9"/>
<sequence>MNIEDLKAIVSLFDHSSLMELHLQQEGVDLQLSKRENYPVSGSKQVVETIEEKPVALVPTKEIIAETVATKAPEVQEIVVKEDLQYIKSPIVGIVYLAPSPDDPTFVQVQDKVQVGQPVCIIEAMKIMNEINTEISGEVVEILVENGQMVDYGQELFAIKKN</sequence>
<keyword evidence="3" id="KW-0444">Lipid biosynthesis</keyword>
<dbReference type="STRING" id="626369.HMPREF0446_00263"/>
<comment type="pathway">
    <text evidence="3">Lipid metabolism; fatty acid biosynthesis.</text>
</comment>
<proteinExistence type="predicted"/>
<dbReference type="InterPro" id="IPR011053">
    <property type="entry name" value="Single_hybrid_motif"/>
</dbReference>
<comment type="function">
    <text evidence="3">This protein is a component of the acetyl coenzyme A carboxylase complex; first, biotin carboxylase catalyzes the carboxylation of the carrier protein and then the transcarboxylase transfers the carboxyl group to form malonyl-CoA.</text>
</comment>
<dbReference type="GO" id="GO:0009317">
    <property type="term" value="C:acetyl-CoA carboxylase complex"/>
    <property type="evidence" value="ECO:0007669"/>
    <property type="project" value="InterPro"/>
</dbReference>
<dbReference type="AlphaFoldDB" id="D0BJX8"/>
<keyword evidence="3" id="KW-0275">Fatty acid biosynthesis</keyword>
<name>D0BJX8_9LACT</name>
<dbReference type="SUPFAM" id="SSF51230">
    <property type="entry name" value="Single hybrid motif"/>
    <property type="match status" value="1"/>
</dbReference>
<evidence type="ECO:0000256" key="2">
    <source>
        <dbReference type="ARBA" id="ARBA00023267"/>
    </source>
</evidence>
<dbReference type="GO" id="GO:0006633">
    <property type="term" value="P:fatty acid biosynthetic process"/>
    <property type="evidence" value="ECO:0007669"/>
    <property type="project" value="UniProtKB-UniPathway"/>
</dbReference>
<comment type="caution">
    <text evidence="5">The sequence shown here is derived from an EMBL/GenBank/DDBJ whole genome shotgun (WGS) entry which is preliminary data.</text>
</comment>
<evidence type="ECO:0000256" key="1">
    <source>
        <dbReference type="ARBA" id="ARBA00017562"/>
    </source>
</evidence>
<dbReference type="Gene3D" id="2.40.50.100">
    <property type="match status" value="1"/>
</dbReference>
<organism evidence="5 6">
    <name type="scientific">Granulicatella elegans ATCC 700633</name>
    <dbReference type="NCBI Taxonomy" id="626369"/>
    <lineage>
        <taxon>Bacteria</taxon>
        <taxon>Bacillati</taxon>
        <taxon>Bacillota</taxon>
        <taxon>Bacilli</taxon>
        <taxon>Lactobacillales</taxon>
        <taxon>Carnobacteriaceae</taxon>
        <taxon>Granulicatella</taxon>
    </lineage>
</organism>
<dbReference type="EMBL" id="ACRF02000014">
    <property type="protein sequence ID" value="EEW93381.1"/>
    <property type="molecule type" value="Genomic_DNA"/>
</dbReference>
<feature type="domain" description="Lipoyl-binding" evidence="4">
    <location>
        <begin position="84"/>
        <end position="160"/>
    </location>
</feature>
<evidence type="ECO:0000313" key="5">
    <source>
        <dbReference type="EMBL" id="EEW93381.1"/>
    </source>
</evidence>
<dbReference type="RefSeq" id="WP_006702537.1">
    <property type="nucleotide sequence ID" value="NZ_KI391971.1"/>
</dbReference>
<dbReference type="InterPro" id="IPR050709">
    <property type="entry name" value="Biotin_Carboxyl_Carrier/Decarb"/>
</dbReference>